<accession>A0A8H3WE75</accession>
<proteinExistence type="predicted"/>
<dbReference type="EMBL" id="WOWK01000037">
    <property type="protein sequence ID" value="KAF0325369.1"/>
    <property type="molecule type" value="Genomic_DNA"/>
</dbReference>
<dbReference type="Proteomes" id="UP000434172">
    <property type="component" value="Unassembled WGS sequence"/>
</dbReference>
<gene>
    <name evidence="2" type="ORF">GQ607_007403</name>
</gene>
<name>A0A8H3WE75_9PEZI</name>
<organism evidence="2 3">
    <name type="scientific">Colletotrichum asianum</name>
    <dbReference type="NCBI Taxonomy" id="702518"/>
    <lineage>
        <taxon>Eukaryota</taxon>
        <taxon>Fungi</taxon>
        <taxon>Dikarya</taxon>
        <taxon>Ascomycota</taxon>
        <taxon>Pezizomycotina</taxon>
        <taxon>Sordariomycetes</taxon>
        <taxon>Hypocreomycetidae</taxon>
        <taxon>Glomerellales</taxon>
        <taxon>Glomerellaceae</taxon>
        <taxon>Colletotrichum</taxon>
        <taxon>Colletotrichum gloeosporioides species complex</taxon>
    </lineage>
</organism>
<protein>
    <submittedName>
        <fullName evidence="2">Uncharacterized protein</fullName>
    </submittedName>
</protein>
<dbReference type="AlphaFoldDB" id="A0A8H3WE75"/>
<evidence type="ECO:0000256" key="1">
    <source>
        <dbReference type="SAM" id="MobiDB-lite"/>
    </source>
</evidence>
<reference evidence="2 3" key="1">
    <citation type="submission" date="2019-12" db="EMBL/GenBank/DDBJ databases">
        <title>A genome sequence resource for the geographically widespread anthracnose pathogen Colletotrichum asianum.</title>
        <authorList>
            <person name="Meng Y."/>
        </authorList>
    </citation>
    <scope>NUCLEOTIDE SEQUENCE [LARGE SCALE GENOMIC DNA]</scope>
    <source>
        <strain evidence="2 3">ICMP 18580</strain>
    </source>
</reference>
<keyword evidence="3" id="KW-1185">Reference proteome</keyword>
<comment type="caution">
    <text evidence="2">The sequence shown here is derived from an EMBL/GenBank/DDBJ whole genome shotgun (WGS) entry which is preliminary data.</text>
</comment>
<feature type="region of interest" description="Disordered" evidence="1">
    <location>
        <begin position="92"/>
        <end position="146"/>
    </location>
</feature>
<evidence type="ECO:0000313" key="2">
    <source>
        <dbReference type="EMBL" id="KAF0325369.1"/>
    </source>
</evidence>
<evidence type="ECO:0000313" key="3">
    <source>
        <dbReference type="Proteomes" id="UP000434172"/>
    </source>
</evidence>
<sequence>MQPFPFLSLPSSPRSFSSLSIFPPDPSLTYLCNKHCIAPVVLPRPPRRYCYLPYLTWVPSYCHWVADNSTTQSEHHCLIPLDNQDPSRLICAPINAAPTRSRTDETKGPSQGRRKKKKKKTGGSKGGSKHHLSRERRTAQHRSSHS</sequence>
<feature type="compositionally biased region" description="Basic residues" evidence="1">
    <location>
        <begin position="112"/>
        <end position="146"/>
    </location>
</feature>